<feature type="transmembrane region" description="Helical" evidence="7">
    <location>
        <begin position="397"/>
        <end position="416"/>
    </location>
</feature>
<feature type="transmembrane region" description="Helical" evidence="7">
    <location>
        <begin position="144"/>
        <end position="166"/>
    </location>
</feature>
<evidence type="ECO:0000313" key="10">
    <source>
        <dbReference type="Proteomes" id="UP000249700"/>
    </source>
</evidence>
<dbReference type="RefSeq" id="WP_112056271.1">
    <property type="nucleotide sequence ID" value="NZ_QLSX01000015.1"/>
</dbReference>
<feature type="transmembrane region" description="Helical" evidence="7">
    <location>
        <begin position="328"/>
        <end position="349"/>
    </location>
</feature>
<feature type="transmembrane region" description="Helical" evidence="7">
    <location>
        <begin position="422"/>
        <end position="440"/>
    </location>
</feature>
<dbReference type="Pfam" id="PF09335">
    <property type="entry name" value="VTT_dom"/>
    <property type="match status" value="1"/>
</dbReference>
<evidence type="ECO:0000256" key="2">
    <source>
        <dbReference type="ARBA" id="ARBA00010792"/>
    </source>
</evidence>
<comment type="caution">
    <text evidence="9">The sequence shown here is derived from an EMBL/GenBank/DDBJ whole genome shotgun (WGS) entry which is preliminary data.</text>
</comment>
<evidence type="ECO:0000256" key="4">
    <source>
        <dbReference type="ARBA" id="ARBA00022692"/>
    </source>
</evidence>
<reference evidence="9 10" key="1">
    <citation type="submission" date="2018-06" db="EMBL/GenBank/DDBJ databases">
        <title>Comparative analysis of microorganisms from saline springs in Andes Mountain Range, Colombia.</title>
        <authorList>
            <person name="Rubin E."/>
        </authorList>
    </citation>
    <scope>NUCLEOTIDE SEQUENCE [LARGE SCALE GENOMIC DNA]</scope>
    <source>
        <strain evidence="9 10">USBA-857</strain>
    </source>
</reference>
<dbReference type="InterPro" id="IPR036938">
    <property type="entry name" value="PAP2/HPO_sf"/>
</dbReference>
<feature type="transmembrane region" description="Helical" evidence="7">
    <location>
        <begin position="244"/>
        <end position="264"/>
    </location>
</feature>
<proteinExistence type="inferred from homology"/>
<dbReference type="Pfam" id="PF14067">
    <property type="entry name" value="LssY_C"/>
    <property type="match status" value="1"/>
</dbReference>
<dbReference type="Proteomes" id="UP000249700">
    <property type="component" value="Unassembled WGS sequence"/>
</dbReference>
<dbReference type="InterPro" id="IPR000326">
    <property type="entry name" value="PAP2/HPO"/>
</dbReference>
<dbReference type="OrthoDB" id="9780918at2"/>
<dbReference type="PANTHER" id="PTHR30353:SF15">
    <property type="entry name" value="INNER MEMBRANE PROTEIN YABI"/>
    <property type="match status" value="1"/>
</dbReference>
<dbReference type="AlphaFoldDB" id="A0A328XNG1"/>
<dbReference type="CDD" id="cd03392">
    <property type="entry name" value="PAP2_like_2"/>
    <property type="match status" value="1"/>
</dbReference>
<sequence length="683" mass="73755">MLETLVTAITHLSSQHSAIAYAIVALSAMAEALPVAGTLVPGSVLIVGISALVSTGALGTVPLILAALAGAIAGDGISFWLGYRYESRITGIWPLSRYPQWVARAEAFFQRHGGKGVFLARFVQGPRAFVPLAAGMSGMSPVRFYSVNIASAIIWATTHVLAGVLLGESLHVVAQVAGRLVLLMVLVALLVWAVVWLTRRVLLTWGLEAVQAGVTHLEHWCAPQTTTAQRGVARLLATARGEGLMLAIAIAVLIGCLWLFMGILEDLLTGDPLVQANQAVFHALQALRTHWSDTLMLAITELGDGFVTTSLTVTVAAWLLIRRAWRSTLYWLSAVGGAALFTPLIKALVHWPRPTAGLYSGWEAFSFPSGHATINTVLYGFLAYLIARALPARRRGWVVGAAALIVALIAVSRLYLGAHWLADVSAGIAIGFAWVILLAISHQRRHAPLREARGLLIVVLLTLAVAWPYHLYQQLSADRARYVPHPTVQQLAWQDWSQTAYHQLPDHRTDLGGEGEEPIVLQWAGDLEGLRHRLSKAGWQVDVPWTLINALHWLSPDHAAAGLPTLPRLNGGQPSALRATHLVARQTGRRRVLHVWPTDFTLTGTCQASPQPLWVASLRIQQRRDLFGLLALERDVSGVTDTPDLLQQALQAPDAATRILTPSADTSLLLAAPASLVPPCGSN</sequence>
<dbReference type="SMART" id="SM00014">
    <property type="entry name" value="acidPPc"/>
    <property type="match status" value="1"/>
</dbReference>
<evidence type="ECO:0000256" key="1">
    <source>
        <dbReference type="ARBA" id="ARBA00004651"/>
    </source>
</evidence>
<keyword evidence="4 7" id="KW-0812">Transmembrane</keyword>
<organism evidence="9 10">
    <name type="scientific">Onishia taeanensis</name>
    <dbReference type="NCBI Taxonomy" id="284577"/>
    <lineage>
        <taxon>Bacteria</taxon>
        <taxon>Pseudomonadati</taxon>
        <taxon>Pseudomonadota</taxon>
        <taxon>Gammaproteobacteria</taxon>
        <taxon>Oceanospirillales</taxon>
        <taxon>Halomonadaceae</taxon>
        <taxon>Onishia</taxon>
    </lineage>
</organism>
<dbReference type="InterPro" id="IPR032818">
    <property type="entry name" value="DedA-like"/>
</dbReference>
<keyword evidence="5 7" id="KW-1133">Transmembrane helix</keyword>
<protein>
    <submittedName>
        <fullName evidence="9">Undecaprenyl-diphosphatase</fullName>
    </submittedName>
</protein>
<evidence type="ECO:0000256" key="6">
    <source>
        <dbReference type="ARBA" id="ARBA00023136"/>
    </source>
</evidence>
<dbReference type="PANTHER" id="PTHR30353">
    <property type="entry name" value="INNER MEMBRANE PROTEIN DEDA-RELATED"/>
    <property type="match status" value="1"/>
</dbReference>
<feature type="transmembrane region" description="Helical" evidence="7">
    <location>
        <begin position="172"/>
        <end position="197"/>
    </location>
</feature>
<keyword evidence="6 7" id="KW-0472">Membrane</keyword>
<evidence type="ECO:0000256" key="5">
    <source>
        <dbReference type="ARBA" id="ARBA00022989"/>
    </source>
</evidence>
<dbReference type="InterPro" id="IPR025902">
    <property type="entry name" value="LssY-like-C_dom"/>
</dbReference>
<comment type="subcellular location">
    <subcellularLocation>
        <location evidence="1">Cell membrane</location>
        <topology evidence="1">Multi-pass membrane protein</topology>
    </subcellularLocation>
</comment>
<dbReference type="GO" id="GO:0005886">
    <property type="term" value="C:plasma membrane"/>
    <property type="evidence" value="ECO:0007669"/>
    <property type="project" value="UniProtKB-SubCell"/>
</dbReference>
<feature type="transmembrane region" description="Helical" evidence="7">
    <location>
        <begin position="295"/>
        <end position="321"/>
    </location>
</feature>
<dbReference type="EMBL" id="QLSX01000015">
    <property type="protein sequence ID" value="RAR57330.1"/>
    <property type="molecule type" value="Genomic_DNA"/>
</dbReference>
<feature type="domain" description="Phosphatidic acid phosphatase type 2/haloperoxidase" evidence="8">
    <location>
        <begin position="328"/>
        <end position="439"/>
    </location>
</feature>
<comment type="similarity">
    <text evidence="2">Belongs to the DedA family.</text>
</comment>
<feature type="transmembrane region" description="Helical" evidence="7">
    <location>
        <begin position="42"/>
        <end position="74"/>
    </location>
</feature>
<dbReference type="Pfam" id="PF01569">
    <property type="entry name" value="PAP2"/>
    <property type="match status" value="1"/>
</dbReference>
<feature type="transmembrane region" description="Helical" evidence="7">
    <location>
        <begin position="452"/>
        <end position="472"/>
    </location>
</feature>
<dbReference type="InterPro" id="IPR032816">
    <property type="entry name" value="VTT_dom"/>
</dbReference>
<keyword evidence="3" id="KW-1003">Cell membrane</keyword>
<evidence type="ECO:0000259" key="8">
    <source>
        <dbReference type="SMART" id="SM00014"/>
    </source>
</evidence>
<feature type="transmembrane region" description="Helical" evidence="7">
    <location>
        <begin position="369"/>
        <end position="390"/>
    </location>
</feature>
<dbReference type="Gene3D" id="1.20.144.10">
    <property type="entry name" value="Phosphatidic acid phosphatase type 2/haloperoxidase"/>
    <property type="match status" value="1"/>
</dbReference>
<evidence type="ECO:0000256" key="7">
    <source>
        <dbReference type="SAM" id="Phobius"/>
    </source>
</evidence>
<evidence type="ECO:0000313" key="9">
    <source>
        <dbReference type="EMBL" id="RAR57330.1"/>
    </source>
</evidence>
<gene>
    <name evidence="9" type="ORF">BCL93_1155</name>
</gene>
<name>A0A328XNG1_9GAMM</name>
<accession>A0A328XNG1</accession>
<dbReference type="SUPFAM" id="SSF48317">
    <property type="entry name" value="Acid phosphatase/Vanadium-dependent haloperoxidase"/>
    <property type="match status" value="1"/>
</dbReference>
<evidence type="ECO:0000256" key="3">
    <source>
        <dbReference type="ARBA" id="ARBA00022475"/>
    </source>
</evidence>